<organism evidence="2 3">
    <name type="scientific">Pedobacter planticolens</name>
    <dbReference type="NCBI Taxonomy" id="2679964"/>
    <lineage>
        <taxon>Bacteria</taxon>
        <taxon>Pseudomonadati</taxon>
        <taxon>Bacteroidota</taxon>
        <taxon>Sphingobacteriia</taxon>
        <taxon>Sphingobacteriales</taxon>
        <taxon>Sphingobacteriaceae</taxon>
        <taxon>Pedobacter</taxon>
    </lineage>
</organism>
<comment type="caution">
    <text evidence="2">The sequence shown here is derived from an EMBL/GenBank/DDBJ whole genome shotgun (WGS) entry which is preliminary data.</text>
</comment>
<keyword evidence="1" id="KW-0732">Signal</keyword>
<proteinExistence type="predicted"/>
<keyword evidence="3" id="KW-1185">Reference proteome</keyword>
<accession>A0A923DU96</accession>
<feature type="chain" id="PRO_5038008508" evidence="1">
    <location>
        <begin position="22"/>
        <end position="475"/>
    </location>
</feature>
<dbReference type="AlphaFoldDB" id="A0A923DU96"/>
<gene>
    <name evidence="2" type="ORF">GM921_00540</name>
</gene>
<sequence length="475" mass="54098">MKTNLSCLMASMCLITAQSFAQKTPPTRPLVPDYIAKNAELNKKLVEIVTTKQPVPDGLFKELVYVDFTKLLQAGGTSGKPLNYATVNITKPNASVNYTIGPTKNKKWFINLGASGGFDDDLITLVENQKPAKSYAANASFSYILSSVYKYSPNDNYTLKEELKTAYAPLHIYDYERPTVEYLEYELKESAKRLSKAYDILEKQLLKKGADVSAERKAITDELDTYTTFRKEKEELVKKINDRQEKLDALYTPMKFPSKHMTWITLTQKAGGNQFRFYDAVLPEKTIANGKSNRSVYQSSATFNYYYNNSKRNFRFLGTFGISAGSFNNFDELSGSEYKVVAKKEIDPNTYTKSDSYTVYDQSSYKSYHASQAFIEGYFLISKNGNFGLRTKYLFDMPYGEDKLNEKFRRSQQDAEIGVIFNTNSKPTKEKADSSPISFELYYGFNDLGGRQYEVKGKFYKRSEIGIKTAIPFSF</sequence>
<protein>
    <submittedName>
        <fullName evidence="2">Uncharacterized protein</fullName>
    </submittedName>
</protein>
<feature type="signal peptide" evidence="1">
    <location>
        <begin position="1"/>
        <end position="21"/>
    </location>
</feature>
<name>A0A923DU96_9SPHI</name>
<dbReference type="Proteomes" id="UP000601055">
    <property type="component" value="Unassembled WGS sequence"/>
</dbReference>
<dbReference type="RefSeq" id="WP_182920661.1">
    <property type="nucleotide sequence ID" value="NZ_WNXD01000001.1"/>
</dbReference>
<reference evidence="2" key="1">
    <citation type="submission" date="2019-11" db="EMBL/GenBank/DDBJ databases">
        <title>Description of Pedobacter sp. LMG 31464T.</title>
        <authorList>
            <person name="Carlier A."/>
            <person name="Qi S."/>
            <person name="Vandamme P."/>
        </authorList>
    </citation>
    <scope>NUCLEOTIDE SEQUENCE</scope>
    <source>
        <strain evidence="2">LMG 31464</strain>
    </source>
</reference>
<evidence type="ECO:0000313" key="3">
    <source>
        <dbReference type="Proteomes" id="UP000601055"/>
    </source>
</evidence>
<evidence type="ECO:0000256" key="1">
    <source>
        <dbReference type="SAM" id="SignalP"/>
    </source>
</evidence>
<dbReference type="EMBL" id="WNXD01000001">
    <property type="protein sequence ID" value="MBB2143957.1"/>
    <property type="molecule type" value="Genomic_DNA"/>
</dbReference>
<evidence type="ECO:0000313" key="2">
    <source>
        <dbReference type="EMBL" id="MBB2143957.1"/>
    </source>
</evidence>